<dbReference type="OrthoDB" id="32083at10239"/>
<name>A0A286S1S6_9CAUD</name>
<dbReference type="RefSeq" id="YP_009610179.1">
    <property type="nucleotide sequence ID" value="NC_042001.1"/>
</dbReference>
<evidence type="ECO:0000313" key="2">
    <source>
        <dbReference type="Proteomes" id="UP000225204"/>
    </source>
</evidence>
<organism evidence="1 2">
    <name type="scientific">Arthrobacter phage Molivia</name>
    <dbReference type="NCBI Taxonomy" id="2015839"/>
    <lineage>
        <taxon>Viruses</taxon>
        <taxon>Duplodnaviria</taxon>
        <taxon>Heunggongvirae</taxon>
        <taxon>Uroviricota</taxon>
        <taxon>Caudoviricetes</taxon>
        <taxon>Amigovirus</taxon>
        <taxon>Amigovirus molivia</taxon>
    </lineage>
</organism>
<reference evidence="2" key="1">
    <citation type="submission" date="2017-06" db="EMBL/GenBank/DDBJ databases">
        <authorList>
            <person name="Kim H.J."/>
            <person name="Triplett B.A."/>
        </authorList>
    </citation>
    <scope>NUCLEOTIDE SEQUENCE [LARGE SCALE GENOMIC DNA]</scope>
</reference>
<protein>
    <submittedName>
        <fullName evidence="1">RuvC-like resolvase</fullName>
    </submittedName>
</protein>
<sequence>MDVLGIDPGDKTGVAILPEEGTPTYFEIHGGYTGFVDWWEKEWRWCAFDRLAEVHIIYEQFDLRNNDFVADITPKEIIGMLKYWARLHNVTLWKATPAAHKGLITNEALKRAGLYPPRGEVKGGHSTDGMRLAAYHRIHHLRDREFSERLFPKNNN</sequence>
<proteinExistence type="predicted"/>
<dbReference type="Proteomes" id="UP000225204">
    <property type="component" value="Segment"/>
</dbReference>
<accession>A0A286S1S6</accession>
<keyword evidence="2" id="KW-1185">Reference proteome</keyword>
<dbReference type="EMBL" id="MF185731">
    <property type="protein sequence ID" value="ASX99279.1"/>
    <property type="molecule type" value="Genomic_DNA"/>
</dbReference>
<evidence type="ECO:0000313" key="1">
    <source>
        <dbReference type="EMBL" id="ASX99279.1"/>
    </source>
</evidence>
<dbReference type="KEGG" id="vg:40086267"/>
<dbReference type="GeneID" id="40086267"/>
<gene>
    <name evidence="1" type="primary">55</name>
    <name evidence="1" type="ORF">SEA_MOLIVIA_55</name>
</gene>